<dbReference type="RefSeq" id="WP_024625830.1">
    <property type="nucleotide sequence ID" value="NZ_AYGX02000024.1"/>
</dbReference>
<feature type="domain" description="NAD-dependent epimerase/dehydratase" evidence="6">
    <location>
        <begin position="4"/>
        <end position="216"/>
    </location>
</feature>
<dbReference type="SUPFAM" id="SSF51735">
    <property type="entry name" value="NAD(P)-binding Rossmann-fold domains"/>
    <property type="match status" value="1"/>
</dbReference>
<dbReference type="Gene3D" id="3.40.50.720">
    <property type="entry name" value="NAD(P)-binding Rossmann-like Domain"/>
    <property type="match status" value="1"/>
</dbReference>
<comment type="similarity">
    <text evidence="2">Belongs to the NAD(P)-dependent epimerase/dehydratase family.</text>
</comment>
<dbReference type="PANTHER" id="PTHR43725:SF8">
    <property type="entry name" value="CHLOROPLAST STEM-LOOP BINDING PROTEIN OF 41 KDA B, CHLOROPLASTIC"/>
    <property type="match status" value="1"/>
</dbReference>
<comment type="pathway">
    <text evidence="1">Carbohydrate metabolism; galactose metabolism.</text>
</comment>
<evidence type="ECO:0000256" key="2">
    <source>
        <dbReference type="ARBA" id="ARBA00007637"/>
    </source>
</evidence>
<dbReference type="EMBL" id="AYGX02000024">
    <property type="protein sequence ID" value="KRO28957.1"/>
    <property type="molecule type" value="Genomic_DNA"/>
</dbReference>
<dbReference type="AlphaFoldDB" id="A0A0R2NZL5"/>
<dbReference type="GO" id="GO:0003978">
    <property type="term" value="F:UDP-glucose 4-epimerase activity"/>
    <property type="evidence" value="ECO:0007669"/>
    <property type="project" value="TreeGrafter"/>
</dbReference>
<evidence type="ECO:0000313" key="7">
    <source>
        <dbReference type="EMBL" id="KRO28957.1"/>
    </source>
</evidence>
<dbReference type="Proteomes" id="UP000050920">
    <property type="component" value="Unassembled WGS sequence"/>
</dbReference>
<dbReference type="GO" id="GO:0005829">
    <property type="term" value="C:cytosol"/>
    <property type="evidence" value="ECO:0007669"/>
    <property type="project" value="TreeGrafter"/>
</dbReference>
<evidence type="ECO:0000259" key="6">
    <source>
        <dbReference type="Pfam" id="PF01370"/>
    </source>
</evidence>
<evidence type="ECO:0000256" key="4">
    <source>
        <dbReference type="ARBA" id="ARBA00031367"/>
    </source>
</evidence>
<dbReference type="InterPro" id="IPR036291">
    <property type="entry name" value="NAD(P)-bd_dom_sf"/>
</dbReference>
<dbReference type="InterPro" id="IPR001509">
    <property type="entry name" value="Epimerase_deHydtase"/>
</dbReference>
<gene>
    <name evidence="7" type="ORF">DY78_GL001809</name>
</gene>
<accession>A0A0R2NZL5</accession>
<protein>
    <recommendedName>
        <fullName evidence="3">UDP-glucose 4-epimerase</fullName>
    </recommendedName>
    <alternativeName>
        <fullName evidence="5">Galactowaldenase</fullName>
    </alternativeName>
    <alternativeName>
        <fullName evidence="4">UDP-galactose 4-epimerase</fullName>
    </alternativeName>
</protein>
<reference evidence="7 8" key="1">
    <citation type="journal article" date="2015" name="Genome Announc.">
        <title>Expanding the biotechnology potential of lactobacilli through comparative genomics of 213 strains and associated genera.</title>
        <authorList>
            <person name="Sun Z."/>
            <person name="Harris H.M."/>
            <person name="McCann A."/>
            <person name="Guo C."/>
            <person name="Argimon S."/>
            <person name="Zhang W."/>
            <person name="Yang X."/>
            <person name="Jeffery I.B."/>
            <person name="Cooney J.C."/>
            <person name="Kagawa T.F."/>
            <person name="Liu W."/>
            <person name="Song Y."/>
            <person name="Salvetti E."/>
            <person name="Wrobel A."/>
            <person name="Rasinkangas P."/>
            <person name="Parkhill J."/>
            <person name="Rea M.C."/>
            <person name="O'Sullivan O."/>
            <person name="Ritari J."/>
            <person name="Douillard F.P."/>
            <person name="Paul Ross R."/>
            <person name="Yang R."/>
            <person name="Briner A.E."/>
            <person name="Felis G.E."/>
            <person name="de Vos W.M."/>
            <person name="Barrangou R."/>
            <person name="Klaenhammer T.R."/>
            <person name="Caufield P.W."/>
            <person name="Cui Y."/>
            <person name="Zhang H."/>
            <person name="O'Toole P.W."/>
        </authorList>
    </citation>
    <scope>NUCLEOTIDE SEQUENCE [LARGE SCALE GENOMIC DNA]</scope>
    <source>
        <strain evidence="7 8">DSM 21115</strain>
    </source>
</reference>
<proteinExistence type="inferred from homology"/>
<evidence type="ECO:0000256" key="3">
    <source>
        <dbReference type="ARBA" id="ARBA00018569"/>
    </source>
</evidence>
<organism evidence="7 8">
    <name type="scientific">Lactiplantibacillus fabifermentans DSM 21115</name>
    <dbReference type="NCBI Taxonomy" id="1413187"/>
    <lineage>
        <taxon>Bacteria</taxon>
        <taxon>Bacillati</taxon>
        <taxon>Bacillota</taxon>
        <taxon>Bacilli</taxon>
        <taxon>Lactobacillales</taxon>
        <taxon>Lactobacillaceae</taxon>
        <taxon>Lactiplantibacillus</taxon>
    </lineage>
</organism>
<keyword evidence="8" id="KW-1185">Reference proteome</keyword>
<comment type="caution">
    <text evidence="7">The sequence shown here is derived from an EMBL/GenBank/DDBJ whole genome shotgun (WGS) entry which is preliminary data.</text>
</comment>
<dbReference type="Pfam" id="PF01370">
    <property type="entry name" value="Epimerase"/>
    <property type="match status" value="1"/>
</dbReference>
<name>A0A0R2NZL5_9LACO</name>
<dbReference type="PANTHER" id="PTHR43725">
    <property type="entry name" value="UDP-GLUCOSE 4-EPIMERASE"/>
    <property type="match status" value="1"/>
</dbReference>
<evidence type="ECO:0000313" key="8">
    <source>
        <dbReference type="Proteomes" id="UP000050920"/>
    </source>
</evidence>
<dbReference type="GO" id="GO:0005996">
    <property type="term" value="P:monosaccharide metabolic process"/>
    <property type="evidence" value="ECO:0007669"/>
    <property type="project" value="TreeGrafter"/>
</dbReference>
<evidence type="ECO:0000256" key="5">
    <source>
        <dbReference type="ARBA" id="ARBA00033067"/>
    </source>
</evidence>
<sequence>MTKVIVLGGAGHIGSYLVPQLVKLGYDVTAVTRGKHQPYVTDSAWNQVQHLYLDRQQDPDFAAKVAAENADIVVDLISFTLADTQALVTALQPTKLSHYIFCSSVWAHGRATTLPADPNAVKHPLDEYGRQKYQSELYLKQLYREQGFPATIIMPGQISGPGWNIINPLGNAKTGVFQKIADGQPVTLPNFGMETLHLVHADDVAQVFTNAITHRNVALGESFHAVAASSITLYGYAQAMYAYFGEQAQIDFLPWPEWTQQLADPAAAEHTYYHIARSGQYSIANAQKLLDYQPRYTPIEVAEIAVKSYLDRGIIHHG</sequence>
<evidence type="ECO:0000256" key="1">
    <source>
        <dbReference type="ARBA" id="ARBA00004947"/>
    </source>
</evidence>